<evidence type="ECO:0000313" key="2">
    <source>
        <dbReference type="EMBL" id="CAB5060845.1"/>
    </source>
</evidence>
<dbReference type="AlphaFoldDB" id="A0A6J7U4Z7"/>
<gene>
    <name evidence="1" type="ORF">UFOPK4098_01563</name>
    <name evidence="2" type="ORF">UFOPK4347_00321</name>
</gene>
<name>A0A6J7U4Z7_9ZZZZ</name>
<proteinExistence type="predicted"/>
<organism evidence="2">
    <name type="scientific">freshwater metagenome</name>
    <dbReference type="NCBI Taxonomy" id="449393"/>
    <lineage>
        <taxon>unclassified sequences</taxon>
        <taxon>metagenomes</taxon>
        <taxon>ecological metagenomes</taxon>
    </lineage>
</organism>
<dbReference type="Pfam" id="PF11950">
    <property type="entry name" value="DUF3467"/>
    <property type="match status" value="1"/>
</dbReference>
<dbReference type="EMBL" id="CAFBPN010000147">
    <property type="protein sequence ID" value="CAB5031186.1"/>
    <property type="molecule type" value="Genomic_DNA"/>
</dbReference>
<sequence>MTDDNVPQQAQVRMEIADDKKAGVYANVAAVWHGPYEFTLDFGVAGMPEHDASGELFVPTPVVARVKVPTSVIFEIARAIADNVDRYEKTYGPIPQQNVNPAE</sequence>
<protein>
    <submittedName>
        <fullName evidence="2">Unannotated protein</fullName>
    </submittedName>
</protein>
<dbReference type="EMBL" id="CAFBQU010000005">
    <property type="protein sequence ID" value="CAB5060845.1"/>
    <property type="molecule type" value="Genomic_DNA"/>
</dbReference>
<reference evidence="2" key="1">
    <citation type="submission" date="2020-05" db="EMBL/GenBank/DDBJ databases">
        <authorList>
            <person name="Chiriac C."/>
            <person name="Salcher M."/>
            <person name="Ghai R."/>
            <person name="Kavagutti S V."/>
        </authorList>
    </citation>
    <scope>NUCLEOTIDE SEQUENCE</scope>
</reference>
<dbReference type="InterPro" id="IPR021857">
    <property type="entry name" value="DUF3467"/>
</dbReference>
<accession>A0A6J7U4Z7</accession>
<evidence type="ECO:0000313" key="1">
    <source>
        <dbReference type="EMBL" id="CAB5031186.1"/>
    </source>
</evidence>